<protein>
    <submittedName>
        <fullName evidence="2">DUF5009 domain-containing protein</fullName>
    </submittedName>
</protein>
<feature type="transmembrane region" description="Helical" evidence="1">
    <location>
        <begin position="210"/>
        <end position="229"/>
    </location>
</feature>
<dbReference type="Proteomes" id="UP001597163">
    <property type="component" value="Unassembled WGS sequence"/>
</dbReference>
<evidence type="ECO:0000313" key="3">
    <source>
        <dbReference type="Proteomes" id="UP001597163"/>
    </source>
</evidence>
<reference evidence="3" key="1">
    <citation type="journal article" date="2019" name="Int. J. Syst. Evol. Microbiol.">
        <title>The Global Catalogue of Microorganisms (GCM) 10K type strain sequencing project: providing services to taxonomists for standard genome sequencing and annotation.</title>
        <authorList>
            <consortium name="The Broad Institute Genomics Platform"/>
            <consortium name="The Broad Institute Genome Sequencing Center for Infectious Disease"/>
            <person name="Wu L."/>
            <person name="Ma J."/>
        </authorList>
    </citation>
    <scope>NUCLEOTIDE SEQUENCE [LARGE SCALE GENOMIC DNA]</scope>
    <source>
        <strain evidence="3">CCUG 63246</strain>
    </source>
</reference>
<name>A0ABW3RDW0_9FLAO</name>
<organism evidence="2 3">
    <name type="scientific">Hwangdonia seohaensis</name>
    <dbReference type="NCBI Taxonomy" id="1240727"/>
    <lineage>
        <taxon>Bacteria</taxon>
        <taxon>Pseudomonadati</taxon>
        <taxon>Bacteroidota</taxon>
        <taxon>Flavobacteriia</taxon>
        <taxon>Flavobacteriales</taxon>
        <taxon>Flavobacteriaceae</taxon>
        <taxon>Hwangdonia</taxon>
    </lineage>
</organism>
<sequence>MGTAITYVETKRTQSIDVFRAVTMFLMIFVNDIPSLKEVPNWLKHTAAQEDGMGLSDVVFPLFLFIVGLSIPLAINTRRKKGYNEVSTAMHIVSRTIALLVMGVLMVNIGRINPDLMPFGKSVWQILMTVGIMLVWLYYKPIAYLTKAGVIALKCLGIGILLYLVFVFKGGTADNLIGIKPYWWGILGLIGWAYLLNAFFFMFLGSKIRYIILGWLLLFLFNIQEFGYFTDLPSFKIVVSASNHLLVMLGVLCTVLLLRYKEQKNENRFLWILLVIGVALIALGFFIRPSFIISKILATPSWTIICGGISFLLFGLFYIVVDKWGQSAWANIIKPAGTSTLTCYLLPFLIYPLMSLLNFRWPEFATHGWAGIIKSLLFALVVIIITGGLERIKIKLKV</sequence>
<gene>
    <name evidence="2" type="ORF">ACFQ2E_12300</name>
</gene>
<keyword evidence="1" id="KW-0472">Membrane</keyword>
<comment type="caution">
    <text evidence="2">The sequence shown here is derived from an EMBL/GenBank/DDBJ whole genome shotgun (WGS) entry which is preliminary data.</text>
</comment>
<dbReference type="PANTHER" id="PTHR31061:SF24">
    <property type="entry name" value="LD22376P"/>
    <property type="match status" value="1"/>
</dbReference>
<dbReference type="PANTHER" id="PTHR31061">
    <property type="entry name" value="LD22376P"/>
    <property type="match status" value="1"/>
</dbReference>
<feature type="transmembrane region" description="Helical" evidence="1">
    <location>
        <begin position="269"/>
        <end position="287"/>
    </location>
</feature>
<keyword evidence="1" id="KW-0812">Transmembrane</keyword>
<feature type="transmembrane region" description="Helical" evidence="1">
    <location>
        <begin position="299"/>
        <end position="321"/>
    </location>
</feature>
<dbReference type="RefSeq" id="WP_311940417.1">
    <property type="nucleotide sequence ID" value="NZ_JAVSCK010000003.1"/>
</dbReference>
<feature type="transmembrane region" description="Helical" evidence="1">
    <location>
        <begin position="89"/>
        <end position="110"/>
    </location>
</feature>
<dbReference type="EMBL" id="JBHTLJ010000003">
    <property type="protein sequence ID" value="MFD1163206.1"/>
    <property type="molecule type" value="Genomic_DNA"/>
</dbReference>
<evidence type="ECO:0000313" key="2">
    <source>
        <dbReference type="EMBL" id="MFD1163206.1"/>
    </source>
</evidence>
<feature type="transmembrane region" description="Helical" evidence="1">
    <location>
        <begin position="58"/>
        <end position="77"/>
    </location>
</feature>
<feature type="transmembrane region" description="Helical" evidence="1">
    <location>
        <begin position="122"/>
        <end position="139"/>
    </location>
</feature>
<accession>A0ABW3RDW0</accession>
<evidence type="ECO:0000256" key="1">
    <source>
        <dbReference type="SAM" id="Phobius"/>
    </source>
</evidence>
<feature type="transmembrane region" description="Helical" evidence="1">
    <location>
        <begin position="235"/>
        <end position="257"/>
    </location>
</feature>
<feature type="transmembrane region" description="Helical" evidence="1">
    <location>
        <begin position="367"/>
        <end position="389"/>
    </location>
</feature>
<keyword evidence="1" id="KW-1133">Transmembrane helix</keyword>
<keyword evidence="3" id="KW-1185">Reference proteome</keyword>
<proteinExistence type="predicted"/>
<feature type="transmembrane region" description="Helical" evidence="1">
    <location>
        <begin position="151"/>
        <end position="170"/>
    </location>
</feature>
<feature type="transmembrane region" description="Helical" evidence="1">
    <location>
        <begin position="182"/>
        <end position="203"/>
    </location>
</feature>